<dbReference type="Pfam" id="PF02769">
    <property type="entry name" value="AIRS_C"/>
    <property type="match status" value="1"/>
</dbReference>
<feature type="binding site" evidence="2">
    <location>
        <position position="318"/>
    </location>
    <ligand>
        <name>substrate</name>
    </ligand>
</feature>
<dbReference type="HAMAP" id="MF_02128">
    <property type="entry name" value="TMP_kinase"/>
    <property type="match status" value="1"/>
</dbReference>
<dbReference type="PIRSF" id="PIRSF005303">
    <property type="entry name" value="Thiam_monoph_kin"/>
    <property type="match status" value="1"/>
</dbReference>
<protein>
    <recommendedName>
        <fullName evidence="2">Thiamine-monophosphate kinase</fullName>
        <shortName evidence="2">TMP kinase</shortName>
        <shortName evidence="2">Thiamine-phosphate kinase</shortName>
        <ecNumber evidence="2">2.7.4.16</ecNumber>
    </recommendedName>
</protein>
<dbReference type="AlphaFoldDB" id="A0A395JJB5"/>
<evidence type="ECO:0000256" key="1">
    <source>
        <dbReference type="ARBA" id="ARBA00022977"/>
    </source>
</evidence>
<sequence>MSEFSIIDRFCKGIGATSEHTVIGVGDDAAVVNVPSGMQLAVSVDTMVEGVHFFPSVAPADLAYKLLAVNLSDMAAMGAEPKWATLALTLPHEDAAWLAAFSNALDAAAESAGVQLIGGDTTKGPLCLSLTIMGLVPKGKAISRAGAEFGDDVWLSNTVGDAALALKVILGQIELPESALSNIAPALHRPTGQVALGLALRGVASAALDISDGLLADLAHVASLSQVCIEIHQERVPLSDTYRAYLQSGGSYESALAGGDDYQLAFTAPSKQREAILAISDVVSVPLTRIGSVVEKTAIPVRLLANGKPVKLNSDLGFQHFG</sequence>
<feature type="binding site" evidence="2">
    <location>
        <position position="45"/>
    </location>
    <ligand>
        <name>Mg(2+)</name>
        <dbReference type="ChEBI" id="CHEBI:18420"/>
        <label>1</label>
    </ligand>
</feature>
<dbReference type="GO" id="GO:0005524">
    <property type="term" value="F:ATP binding"/>
    <property type="evidence" value="ECO:0007669"/>
    <property type="project" value="UniProtKB-UniRule"/>
</dbReference>
<comment type="similarity">
    <text evidence="2">Belongs to the thiamine-monophosphate kinase family.</text>
</comment>
<feature type="binding site" evidence="2">
    <location>
        <begin position="119"/>
        <end position="120"/>
    </location>
    <ligand>
        <name>ATP</name>
        <dbReference type="ChEBI" id="CHEBI:30616"/>
    </ligand>
</feature>
<dbReference type="PANTHER" id="PTHR30270:SF0">
    <property type="entry name" value="THIAMINE-MONOPHOSPHATE KINASE"/>
    <property type="match status" value="1"/>
</dbReference>
<comment type="caution">
    <text evidence="2">Lacks conserved residue(s) required for the propagation of feature annotation.</text>
</comment>
<evidence type="ECO:0000313" key="6">
    <source>
        <dbReference type="Proteomes" id="UP000253083"/>
    </source>
</evidence>
<feature type="binding site" evidence="2">
    <location>
        <position position="211"/>
    </location>
    <ligand>
        <name>ATP</name>
        <dbReference type="ChEBI" id="CHEBI:30616"/>
    </ligand>
</feature>
<evidence type="ECO:0000259" key="3">
    <source>
        <dbReference type="Pfam" id="PF00586"/>
    </source>
</evidence>
<evidence type="ECO:0000256" key="2">
    <source>
        <dbReference type="HAMAP-Rule" id="MF_02128"/>
    </source>
</evidence>
<dbReference type="Gene3D" id="3.90.650.10">
    <property type="entry name" value="PurM-like C-terminal domain"/>
    <property type="match status" value="1"/>
</dbReference>
<dbReference type="PANTHER" id="PTHR30270">
    <property type="entry name" value="THIAMINE-MONOPHOSPHATE KINASE"/>
    <property type="match status" value="1"/>
</dbReference>
<keyword evidence="2" id="KW-0460">Magnesium</keyword>
<dbReference type="Proteomes" id="UP000253083">
    <property type="component" value="Unassembled WGS sequence"/>
</dbReference>
<feature type="binding site" evidence="2">
    <location>
        <position position="73"/>
    </location>
    <ligand>
        <name>Mg(2+)</name>
        <dbReference type="ChEBI" id="CHEBI:18420"/>
        <label>4</label>
    </ligand>
</feature>
<dbReference type="Gene3D" id="3.30.1330.10">
    <property type="entry name" value="PurM-like, N-terminal domain"/>
    <property type="match status" value="1"/>
</dbReference>
<dbReference type="InterPro" id="IPR036921">
    <property type="entry name" value="PurM-like_N_sf"/>
</dbReference>
<dbReference type="Pfam" id="PF00586">
    <property type="entry name" value="AIRS"/>
    <property type="match status" value="1"/>
</dbReference>
<keyword evidence="2" id="KW-0479">Metal-binding</keyword>
<evidence type="ECO:0000259" key="4">
    <source>
        <dbReference type="Pfam" id="PF02769"/>
    </source>
</evidence>
<feature type="binding site" evidence="2">
    <location>
        <position position="212"/>
    </location>
    <ligand>
        <name>Mg(2+)</name>
        <dbReference type="ChEBI" id="CHEBI:18420"/>
        <label>5</label>
    </ligand>
</feature>
<feature type="binding site" evidence="2">
    <location>
        <position position="120"/>
    </location>
    <ligand>
        <name>Mg(2+)</name>
        <dbReference type="ChEBI" id="CHEBI:18420"/>
        <label>1</label>
    </ligand>
</feature>
<dbReference type="InterPro" id="IPR010918">
    <property type="entry name" value="PurM-like_C_dom"/>
</dbReference>
<name>A0A395JJB5_9GAMM</name>
<dbReference type="EC" id="2.7.4.16" evidence="2"/>
<dbReference type="EMBL" id="QNRT01000002">
    <property type="protein sequence ID" value="RBP50781.1"/>
    <property type="molecule type" value="Genomic_DNA"/>
</dbReference>
<accession>A0A395JJB5</accession>
<dbReference type="SUPFAM" id="SSF55326">
    <property type="entry name" value="PurM N-terminal domain-like"/>
    <property type="match status" value="1"/>
</dbReference>
<reference evidence="5 6" key="1">
    <citation type="submission" date="2018-06" db="EMBL/GenBank/DDBJ databases">
        <title>Genomic Encyclopedia of Type Strains, Phase IV (KMG-IV): sequencing the most valuable type-strain genomes for metagenomic binning, comparative biology and taxonomic classification.</title>
        <authorList>
            <person name="Goeker M."/>
        </authorList>
    </citation>
    <scope>NUCLEOTIDE SEQUENCE [LARGE SCALE GENOMIC DNA]</scope>
    <source>
        <strain evidence="5 6">DSM 24032</strain>
    </source>
</reference>
<comment type="pathway">
    <text evidence="2">Cofactor biosynthesis; thiamine diphosphate biosynthesis; thiamine diphosphate from thiamine phosphate: step 1/1.</text>
</comment>
<keyword evidence="2" id="KW-0808">Transferase</keyword>
<dbReference type="RefSeq" id="WP_170132003.1">
    <property type="nucleotide sequence ID" value="NZ_QNRT01000002.1"/>
</dbReference>
<dbReference type="SUPFAM" id="SSF56042">
    <property type="entry name" value="PurM C-terminal domain-like"/>
    <property type="match status" value="1"/>
</dbReference>
<comment type="catalytic activity">
    <reaction evidence="2">
        <text>thiamine phosphate + ATP = thiamine diphosphate + ADP</text>
        <dbReference type="Rhea" id="RHEA:15913"/>
        <dbReference type="ChEBI" id="CHEBI:30616"/>
        <dbReference type="ChEBI" id="CHEBI:37575"/>
        <dbReference type="ChEBI" id="CHEBI:58937"/>
        <dbReference type="ChEBI" id="CHEBI:456216"/>
        <dbReference type="EC" id="2.7.4.16"/>
    </reaction>
</comment>
<dbReference type="GO" id="GO:0000287">
    <property type="term" value="F:magnesium ion binding"/>
    <property type="evidence" value="ECO:0007669"/>
    <property type="project" value="UniProtKB-UniRule"/>
</dbReference>
<organism evidence="5 6">
    <name type="scientific">Arenicella xantha</name>
    <dbReference type="NCBI Taxonomy" id="644221"/>
    <lineage>
        <taxon>Bacteria</taxon>
        <taxon>Pseudomonadati</taxon>
        <taxon>Pseudomonadota</taxon>
        <taxon>Gammaproteobacteria</taxon>
        <taxon>Arenicellales</taxon>
        <taxon>Arenicellaceae</taxon>
        <taxon>Arenicella</taxon>
    </lineage>
</organism>
<keyword evidence="2" id="KW-0067">ATP-binding</keyword>
<dbReference type="GO" id="GO:0009229">
    <property type="term" value="P:thiamine diphosphate biosynthetic process"/>
    <property type="evidence" value="ECO:0007669"/>
    <property type="project" value="UniProtKB-UniRule"/>
</dbReference>
<dbReference type="InParanoid" id="A0A395JJB5"/>
<feature type="binding site" evidence="2">
    <location>
        <position position="45"/>
    </location>
    <ligand>
        <name>Mg(2+)</name>
        <dbReference type="ChEBI" id="CHEBI:18420"/>
        <label>2</label>
    </ligand>
</feature>
<keyword evidence="2 5" id="KW-0418">Kinase</keyword>
<gene>
    <name evidence="2" type="primary">thiL</name>
    <name evidence="5" type="ORF">DFR28_102197</name>
</gene>
<feature type="binding site" evidence="2">
    <location>
        <position position="28"/>
    </location>
    <ligand>
        <name>Mg(2+)</name>
        <dbReference type="ChEBI" id="CHEBI:18420"/>
        <label>4</label>
    </ligand>
</feature>
<dbReference type="FunCoup" id="A0A395JJB5">
    <property type="interactions" value="382"/>
</dbReference>
<evidence type="ECO:0000313" key="5">
    <source>
        <dbReference type="EMBL" id="RBP50781.1"/>
    </source>
</evidence>
<dbReference type="CDD" id="cd02194">
    <property type="entry name" value="ThiL"/>
    <property type="match status" value="1"/>
</dbReference>
<dbReference type="InterPro" id="IPR006283">
    <property type="entry name" value="ThiL-like"/>
</dbReference>
<comment type="miscellaneous">
    <text evidence="2">Reaction mechanism of ThiL seems to utilize a direct, inline transfer of the gamma-phosphate of ATP to TMP rather than a phosphorylated enzyme intermediate.</text>
</comment>
<feature type="binding site" evidence="2">
    <location>
        <position position="73"/>
    </location>
    <ligand>
        <name>Mg(2+)</name>
        <dbReference type="ChEBI" id="CHEBI:18420"/>
        <label>2</label>
    </ligand>
</feature>
<feature type="binding site" evidence="2">
    <location>
        <position position="73"/>
    </location>
    <ligand>
        <name>Mg(2+)</name>
        <dbReference type="ChEBI" id="CHEBI:18420"/>
        <label>3</label>
    </ligand>
</feature>
<comment type="function">
    <text evidence="2">Catalyzes the ATP-dependent phosphorylation of thiamine-monophosphate (TMP) to form thiamine-pyrophosphate (TPP), the active form of vitamin B1.</text>
</comment>
<feature type="binding site" evidence="2">
    <location>
        <position position="43"/>
    </location>
    <ligand>
        <name>Mg(2+)</name>
        <dbReference type="ChEBI" id="CHEBI:18420"/>
        <label>4</label>
    </ligand>
</feature>
<dbReference type="NCBIfam" id="TIGR01379">
    <property type="entry name" value="thiL"/>
    <property type="match status" value="1"/>
</dbReference>
<feature type="binding site" evidence="2">
    <location>
        <position position="52"/>
    </location>
    <ligand>
        <name>substrate</name>
    </ligand>
</feature>
<dbReference type="InterPro" id="IPR036676">
    <property type="entry name" value="PurM-like_C_sf"/>
</dbReference>
<keyword evidence="6" id="KW-1185">Reference proteome</keyword>
<keyword evidence="1 2" id="KW-0784">Thiamine biosynthesis</keyword>
<comment type="caution">
    <text evidence="5">The sequence shown here is derived from an EMBL/GenBank/DDBJ whole genome shotgun (WGS) entry which is preliminary data.</text>
</comment>
<feature type="domain" description="PurM-like C-terminal" evidence="4">
    <location>
        <begin position="185"/>
        <end position="297"/>
    </location>
</feature>
<dbReference type="GO" id="GO:0009228">
    <property type="term" value="P:thiamine biosynthetic process"/>
    <property type="evidence" value="ECO:0007669"/>
    <property type="project" value="UniProtKB-KW"/>
</dbReference>
<feature type="binding site" evidence="2">
    <location>
        <position position="144"/>
    </location>
    <ligand>
        <name>ATP</name>
        <dbReference type="ChEBI" id="CHEBI:30616"/>
    </ligand>
</feature>
<dbReference type="UniPathway" id="UPA00060">
    <property type="reaction ID" value="UER00142"/>
</dbReference>
<keyword evidence="2" id="KW-0547">Nucleotide-binding</keyword>
<dbReference type="InterPro" id="IPR016188">
    <property type="entry name" value="PurM-like_N"/>
</dbReference>
<feature type="binding site" evidence="2">
    <location>
        <position position="209"/>
    </location>
    <ligand>
        <name>Mg(2+)</name>
        <dbReference type="ChEBI" id="CHEBI:18420"/>
        <label>3</label>
    </ligand>
</feature>
<feature type="binding site" evidence="2">
    <location>
        <position position="260"/>
    </location>
    <ligand>
        <name>substrate</name>
    </ligand>
</feature>
<feature type="binding site" evidence="2">
    <location>
        <position position="28"/>
    </location>
    <ligand>
        <name>Mg(2+)</name>
        <dbReference type="ChEBI" id="CHEBI:18420"/>
        <label>3</label>
    </ligand>
</feature>
<feature type="domain" description="PurM-like N-terminal" evidence="3">
    <location>
        <begin position="26"/>
        <end position="136"/>
    </location>
</feature>
<proteinExistence type="inferred from homology"/>
<dbReference type="GO" id="GO:0009030">
    <property type="term" value="F:thiamine-phosphate kinase activity"/>
    <property type="evidence" value="ECO:0007669"/>
    <property type="project" value="UniProtKB-UniRule"/>
</dbReference>